<accession>A0A401GBL4</accession>
<evidence type="ECO:0000256" key="1">
    <source>
        <dbReference type="SAM" id="MobiDB-lite"/>
    </source>
</evidence>
<dbReference type="EMBL" id="BFAD01000002">
    <property type="protein sequence ID" value="GBE79523.1"/>
    <property type="molecule type" value="Genomic_DNA"/>
</dbReference>
<feature type="compositionally biased region" description="Low complexity" evidence="1">
    <location>
        <begin position="9"/>
        <end position="29"/>
    </location>
</feature>
<dbReference type="GeneID" id="38776440"/>
<name>A0A401GBL4_9APHY</name>
<dbReference type="AlphaFoldDB" id="A0A401GBL4"/>
<feature type="region of interest" description="Disordered" evidence="1">
    <location>
        <begin position="1"/>
        <end position="30"/>
    </location>
</feature>
<evidence type="ECO:0000313" key="3">
    <source>
        <dbReference type="Proteomes" id="UP000287166"/>
    </source>
</evidence>
<keyword evidence="3" id="KW-1185">Reference proteome</keyword>
<gene>
    <name evidence="2" type="ORF">SCP_0207230</name>
</gene>
<dbReference type="RefSeq" id="XP_027610436.1">
    <property type="nucleotide sequence ID" value="XM_027754635.1"/>
</dbReference>
<comment type="caution">
    <text evidence="2">The sequence shown here is derived from an EMBL/GenBank/DDBJ whole genome shotgun (WGS) entry which is preliminary data.</text>
</comment>
<reference evidence="2 3" key="1">
    <citation type="journal article" date="2018" name="Sci. Rep.">
        <title>Genome sequence of the cauliflower mushroom Sparassis crispa (Hanabiratake) and its association with beneficial usage.</title>
        <authorList>
            <person name="Kiyama R."/>
            <person name="Furutani Y."/>
            <person name="Kawaguchi K."/>
            <person name="Nakanishi T."/>
        </authorList>
    </citation>
    <scope>NUCLEOTIDE SEQUENCE [LARGE SCALE GENOMIC DNA]</scope>
</reference>
<dbReference type="Proteomes" id="UP000287166">
    <property type="component" value="Unassembled WGS sequence"/>
</dbReference>
<dbReference type="InParanoid" id="A0A401GBL4"/>
<proteinExistence type="predicted"/>
<sequence>MEIDPEIPPGSSGTTPAAGSATPTLAAASRHSDERRVLWSAVAALGRHADQFYEYQNITQCTIEAVTN</sequence>
<protein>
    <submittedName>
        <fullName evidence="2">Uncharacterized protein</fullName>
    </submittedName>
</protein>
<organism evidence="2 3">
    <name type="scientific">Sparassis crispa</name>
    <dbReference type="NCBI Taxonomy" id="139825"/>
    <lineage>
        <taxon>Eukaryota</taxon>
        <taxon>Fungi</taxon>
        <taxon>Dikarya</taxon>
        <taxon>Basidiomycota</taxon>
        <taxon>Agaricomycotina</taxon>
        <taxon>Agaricomycetes</taxon>
        <taxon>Polyporales</taxon>
        <taxon>Sparassidaceae</taxon>
        <taxon>Sparassis</taxon>
    </lineage>
</organism>
<evidence type="ECO:0000313" key="2">
    <source>
        <dbReference type="EMBL" id="GBE79523.1"/>
    </source>
</evidence>